<keyword evidence="18 30" id="KW-0915">Sodium</keyword>
<protein>
    <recommendedName>
        <fullName evidence="30">Sodium channel protein</fullName>
    </recommendedName>
</protein>
<dbReference type="FunFam" id="1.20.120.350:FF:000003">
    <property type="entry name" value="Voltage-dependent sodium channel"/>
    <property type="match status" value="1"/>
</dbReference>
<dbReference type="Gene3D" id="1.20.120.350">
    <property type="entry name" value="Voltage-gated potassium channels. Chain C"/>
    <property type="match status" value="4"/>
</dbReference>
<evidence type="ECO:0000256" key="24">
    <source>
        <dbReference type="ARBA" id="ARBA00023303"/>
    </source>
</evidence>
<dbReference type="GO" id="GO:0014704">
    <property type="term" value="C:intercalated disc"/>
    <property type="evidence" value="ECO:0007669"/>
    <property type="project" value="UniProtKB-ARBA"/>
</dbReference>
<feature type="compositionally biased region" description="Basic and acidic residues" evidence="32">
    <location>
        <begin position="480"/>
        <end position="491"/>
    </location>
</feature>
<evidence type="ECO:0000256" key="21">
    <source>
        <dbReference type="ARBA" id="ARBA00023157"/>
    </source>
</evidence>
<keyword evidence="5 30" id="KW-0813">Transport</keyword>
<dbReference type="PROSITE" id="PS50096">
    <property type="entry name" value="IQ"/>
    <property type="match status" value="1"/>
</dbReference>
<dbReference type="GO" id="GO:0086006">
    <property type="term" value="F:voltage-gated sodium channel activity involved in cardiac muscle cell action potential"/>
    <property type="evidence" value="ECO:0007669"/>
    <property type="project" value="UniProtKB-ARBA"/>
</dbReference>
<dbReference type="CDD" id="cd13433">
    <property type="entry name" value="Na_channel_gate"/>
    <property type="match status" value="1"/>
</dbReference>
<evidence type="ECO:0000259" key="33">
    <source>
        <dbReference type="Pfam" id="PF00520"/>
    </source>
</evidence>
<evidence type="ECO:0000256" key="26">
    <source>
        <dbReference type="ARBA" id="ARBA00025291"/>
    </source>
</evidence>
<dbReference type="InterPro" id="IPR044564">
    <property type="entry name" value="Na_chnl_inactivation_gate"/>
</dbReference>
<dbReference type="GO" id="GO:0019228">
    <property type="term" value="P:neuronal action potential"/>
    <property type="evidence" value="ECO:0007669"/>
    <property type="project" value="TreeGrafter"/>
</dbReference>
<evidence type="ECO:0000256" key="14">
    <source>
        <dbReference type="ARBA" id="ARBA00022860"/>
    </source>
</evidence>
<feature type="compositionally biased region" description="Low complexity" evidence="32">
    <location>
        <begin position="561"/>
        <end position="576"/>
    </location>
</feature>
<comment type="subcellular location">
    <subcellularLocation>
        <location evidence="1">Cell junction</location>
    </subcellularLocation>
    <subcellularLocation>
        <location evidence="25">Cell membrane</location>
        <location evidence="25">Sarcolemma</location>
        <location evidence="25">T-tubule</location>
    </subcellularLocation>
    <subcellularLocation>
        <location evidence="3 30">Cell membrane</location>
        <topology evidence="3 30">Multi-pass membrane protein</topology>
    </subcellularLocation>
    <subcellularLocation>
        <location evidence="2">Cytoplasm</location>
        <location evidence="2">Perinuclear region</location>
    </subcellularLocation>
</comment>
<evidence type="ECO:0000313" key="37">
    <source>
        <dbReference type="Ensembl" id="ENSCPVP00000004651.2"/>
    </source>
</evidence>
<feature type="transmembrane region" description="Helical" evidence="30">
    <location>
        <begin position="190"/>
        <end position="210"/>
    </location>
</feature>
<keyword evidence="14" id="KW-0112">Calmodulin-binding</keyword>
<evidence type="ECO:0000256" key="19">
    <source>
        <dbReference type="ARBA" id="ARBA00023065"/>
    </source>
</evidence>
<keyword evidence="11 30" id="KW-0812">Transmembrane</keyword>
<dbReference type="Gene3D" id="1.20.5.1190">
    <property type="entry name" value="iswi atpase"/>
    <property type="match status" value="1"/>
</dbReference>
<dbReference type="Pfam" id="PF06512">
    <property type="entry name" value="Na_trans_assoc"/>
    <property type="match status" value="1"/>
</dbReference>
<feature type="transmembrane region" description="Helical" evidence="30">
    <location>
        <begin position="829"/>
        <end position="862"/>
    </location>
</feature>
<dbReference type="GO" id="GO:0030315">
    <property type="term" value="C:T-tubule"/>
    <property type="evidence" value="ECO:0007669"/>
    <property type="project" value="UniProtKB-SubCell"/>
</dbReference>
<evidence type="ECO:0000256" key="31">
    <source>
        <dbReference type="SAM" id="Coils"/>
    </source>
</evidence>
<dbReference type="InterPro" id="IPR043203">
    <property type="entry name" value="VGCC_Ca_Na"/>
</dbReference>
<dbReference type="FunFam" id="1.10.287.70:FF:000006">
    <property type="entry name" value="Sodium channel protein"/>
    <property type="match status" value="1"/>
</dbReference>
<dbReference type="InterPro" id="IPR000048">
    <property type="entry name" value="IQ_motif_EF-hand-BS"/>
</dbReference>
<dbReference type="PANTHER" id="PTHR10037">
    <property type="entry name" value="VOLTAGE-GATED CATION CHANNEL CALCIUM AND SODIUM"/>
    <property type="match status" value="1"/>
</dbReference>
<evidence type="ECO:0000256" key="2">
    <source>
        <dbReference type="ARBA" id="ARBA00004556"/>
    </source>
</evidence>
<evidence type="ECO:0000256" key="30">
    <source>
        <dbReference type="RuleBase" id="RU361132"/>
    </source>
</evidence>
<comment type="subunit">
    <text evidence="28">The channel consists of an ion conducting pore forming alpha-subunit regulated by one or more associated auxiliary subunits SCN1B, SCN2B and SCN3B; electrophysiological properties may vary depending on the type of the associated beta subunits. Found in a number of complexes with PRX, DYNLT1 and PDZD2. Interacts with proteins such as FSTL1, PRX, DYNLT1, PDZD2, S100A10 and many others. Interacts with NEDD4 and NEDD4L.</text>
</comment>
<feature type="domain" description="Ion transport" evidence="33">
    <location>
        <begin position="718"/>
        <end position="948"/>
    </location>
</feature>
<feature type="transmembrane region" description="Helical" evidence="30">
    <location>
        <begin position="1428"/>
        <end position="1451"/>
    </location>
</feature>
<feature type="transmembrane region" description="Helical" evidence="30">
    <location>
        <begin position="1303"/>
        <end position="1329"/>
    </location>
</feature>
<feature type="domain" description="SCN5A-like C-terminal IQ motif" evidence="36">
    <location>
        <begin position="1875"/>
        <end position="1906"/>
    </location>
</feature>
<dbReference type="InterPro" id="IPR005821">
    <property type="entry name" value="Ion_trans_dom"/>
</dbReference>
<dbReference type="InterPro" id="IPR058542">
    <property type="entry name" value="IQ_SCN5A_C"/>
</dbReference>
<comment type="similarity">
    <text evidence="4">Belongs to the sodium channel (TC 1.A.1.10) family. Nav1.8/SCN10A subfamily.</text>
</comment>
<accession>A0A8C3MFY8</accession>
<dbReference type="PRINTS" id="PR00170">
    <property type="entry name" value="NACHANNEL"/>
</dbReference>
<dbReference type="Pfam" id="PF24609">
    <property type="entry name" value="IQ_SCN5A_C"/>
    <property type="match status" value="1"/>
</dbReference>
<dbReference type="GO" id="GO:0048731">
    <property type="term" value="P:system development"/>
    <property type="evidence" value="ECO:0007669"/>
    <property type="project" value="UniProtKB-ARBA"/>
</dbReference>
<dbReference type="InterPro" id="IPR010526">
    <property type="entry name" value="Na_trans_assoc_dom"/>
</dbReference>
<evidence type="ECO:0000259" key="36">
    <source>
        <dbReference type="Pfam" id="PF24609"/>
    </source>
</evidence>
<dbReference type="Gene3D" id="1.10.287.70">
    <property type="match status" value="4"/>
</dbReference>
<feature type="transmembrane region" description="Helical" evidence="30">
    <location>
        <begin position="114"/>
        <end position="139"/>
    </location>
</feature>
<feature type="domain" description="Ion transport" evidence="33">
    <location>
        <begin position="1185"/>
        <end position="1460"/>
    </location>
</feature>
<feature type="transmembrane region" description="Helical" evidence="30">
    <location>
        <begin position="1187"/>
        <end position="1205"/>
    </location>
</feature>
<evidence type="ECO:0000256" key="6">
    <source>
        <dbReference type="ARBA" id="ARBA00022461"/>
    </source>
</evidence>
<keyword evidence="9" id="KW-0963">Cytoplasm</keyword>
<evidence type="ECO:0000256" key="23">
    <source>
        <dbReference type="ARBA" id="ARBA00023201"/>
    </source>
</evidence>
<dbReference type="InterPro" id="IPR001696">
    <property type="entry name" value="Na_channel_asu"/>
</dbReference>
<feature type="domain" description="Voltage-gated Na+ ion channel cytoplasmic" evidence="35">
    <location>
        <begin position="497"/>
        <end position="668"/>
    </location>
</feature>
<feature type="transmembrane region" description="Helical" evidence="30">
    <location>
        <begin position="1510"/>
        <end position="1528"/>
    </location>
</feature>
<evidence type="ECO:0000256" key="8">
    <source>
        <dbReference type="ARBA" id="ARBA00022481"/>
    </source>
</evidence>
<feature type="compositionally biased region" description="Polar residues" evidence="32">
    <location>
        <begin position="577"/>
        <end position="587"/>
    </location>
</feature>
<feature type="transmembrane region" description="Helical" evidence="30">
    <location>
        <begin position="222"/>
        <end position="239"/>
    </location>
</feature>
<organism evidence="37 38">
    <name type="scientific">Geospiza parvula</name>
    <name type="common">Small tree-finch</name>
    <name type="synonym">Camarhynchus parvulus</name>
    <dbReference type="NCBI Taxonomy" id="87175"/>
    <lineage>
        <taxon>Eukaryota</taxon>
        <taxon>Metazoa</taxon>
        <taxon>Chordata</taxon>
        <taxon>Craniata</taxon>
        <taxon>Vertebrata</taxon>
        <taxon>Euteleostomi</taxon>
        <taxon>Archelosauria</taxon>
        <taxon>Archosauria</taxon>
        <taxon>Dinosauria</taxon>
        <taxon>Saurischia</taxon>
        <taxon>Theropoda</taxon>
        <taxon>Coelurosauria</taxon>
        <taxon>Aves</taxon>
        <taxon>Neognathae</taxon>
        <taxon>Neoaves</taxon>
        <taxon>Telluraves</taxon>
        <taxon>Australaves</taxon>
        <taxon>Passeriformes</taxon>
        <taxon>Thraupidae</taxon>
        <taxon>Camarhynchus</taxon>
    </lineage>
</organism>
<feature type="transmembrane region" description="Helical" evidence="30">
    <location>
        <begin position="719"/>
        <end position="737"/>
    </location>
</feature>
<keyword evidence="21" id="KW-1015">Disulfide bond</keyword>
<dbReference type="PRINTS" id="PR01666">
    <property type="entry name" value="NACHANNEL5"/>
</dbReference>
<dbReference type="Pfam" id="PF11933">
    <property type="entry name" value="Na_trans_cytopl"/>
    <property type="match status" value="1"/>
</dbReference>
<dbReference type="FunFam" id="1.20.120.350:FF:000002">
    <property type="entry name" value="Sodium channel protein"/>
    <property type="match status" value="1"/>
</dbReference>
<evidence type="ECO:0000259" key="35">
    <source>
        <dbReference type="Pfam" id="PF11933"/>
    </source>
</evidence>
<comment type="function">
    <text evidence="26">Tetrodotoxin-resistant channel that mediates the voltage-dependent sodium ion permeability of excitable membranes. Assuming opened or closed conformations in response to the voltage difference across the membrane, the protein forms a sodium-selective channel through which sodium ions may pass in accordance with their electrochemical gradient. Plays a role in neuropathic pain mechanisms.</text>
</comment>
<dbReference type="GO" id="GO:0048513">
    <property type="term" value="P:animal organ development"/>
    <property type="evidence" value="ECO:0007669"/>
    <property type="project" value="UniProtKB-ARBA"/>
</dbReference>
<evidence type="ECO:0000256" key="4">
    <source>
        <dbReference type="ARBA" id="ARBA00006764"/>
    </source>
</evidence>
<evidence type="ECO:0000256" key="32">
    <source>
        <dbReference type="SAM" id="MobiDB-lite"/>
    </source>
</evidence>
<feature type="transmembrane region" description="Helical" evidence="30">
    <location>
        <begin position="1730"/>
        <end position="1753"/>
    </location>
</feature>
<dbReference type="SUPFAM" id="SSF81324">
    <property type="entry name" value="Voltage-gated potassium channels"/>
    <property type="match status" value="4"/>
</dbReference>
<comment type="similarity">
    <text evidence="29">Belongs to the sodium channel (TC 1.A.1.10) family. Nav1.5/SCN5A subfamily.</text>
</comment>
<feature type="transmembrane region" description="Helical" evidence="30">
    <location>
        <begin position="784"/>
        <end position="808"/>
    </location>
</feature>
<evidence type="ECO:0000256" key="22">
    <source>
        <dbReference type="ARBA" id="ARBA00023180"/>
    </source>
</evidence>
<keyword evidence="38" id="KW-1185">Reference proteome</keyword>
<evidence type="ECO:0000256" key="18">
    <source>
        <dbReference type="ARBA" id="ARBA00023053"/>
    </source>
</evidence>
<feature type="coiled-coil region" evidence="31">
    <location>
        <begin position="405"/>
        <end position="439"/>
    </location>
</feature>
<feature type="transmembrane region" description="Helical" evidence="30">
    <location>
        <begin position="1570"/>
        <end position="1590"/>
    </location>
</feature>
<evidence type="ECO:0000256" key="28">
    <source>
        <dbReference type="ARBA" id="ARBA00047025"/>
    </source>
</evidence>
<evidence type="ECO:0000256" key="16">
    <source>
        <dbReference type="ARBA" id="ARBA00022949"/>
    </source>
</evidence>
<evidence type="ECO:0000256" key="3">
    <source>
        <dbReference type="ARBA" id="ARBA00004651"/>
    </source>
</evidence>
<dbReference type="InterPro" id="IPR024583">
    <property type="entry name" value="Na_trans_cytopl"/>
</dbReference>
<feature type="domain" description="Ion transport" evidence="33">
    <location>
        <begin position="124"/>
        <end position="414"/>
    </location>
</feature>
<evidence type="ECO:0000256" key="12">
    <source>
        <dbReference type="ARBA" id="ARBA00022737"/>
    </source>
</evidence>
<feature type="domain" description="Ion transport" evidence="33">
    <location>
        <begin position="1509"/>
        <end position="1763"/>
    </location>
</feature>
<dbReference type="FunFam" id="1.20.5.1190:FF:000001">
    <property type="entry name" value="Sodium channel protein"/>
    <property type="match status" value="1"/>
</dbReference>
<feature type="region of interest" description="Disordered" evidence="32">
    <location>
        <begin position="541"/>
        <end position="587"/>
    </location>
</feature>
<feature type="transmembrane region" description="Helical" evidence="30">
    <location>
        <begin position="1226"/>
        <end position="1242"/>
    </location>
</feature>
<evidence type="ECO:0000256" key="20">
    <source>
        <dbReference type="ARBA" id="ARBA00023136"/>
    </source>
</evidence>
<keyword evidence="7" id="KW-1003">Cell membrane</keyword>
<dbReference type="PANTHER" id="PTHR10037:SF208">
    <property type="entry name" value="SODIUM CHANNEL PROTEIN TYPE 10 SUBUNIT ALPHA"/>
    <property type="match status" value="1"/>
</dbReference>
<dbReference type="GO" id="GO:0005516">
    <property type="term" value="F:calmodulin binding"/>
    <property type="evidence" value="ECO:0007669"/>
    <property type="project" value="UniProtKB-KW"/>
</dbReference>
<evidence type="ECO:0000256" key="15">
    <source>
        <dbReference type="ARBA" id="ARBA00022882"/>
    </source>
</evidence>
<dbReference type="FunFam" id="1.10.287.70:FF:000001">
    <property type="entry name" value="Sodium channel protein"/>
    <property type="match status" value="1"/>
</dbReference>
<evidence type="ECO:0000259" key="34">
    <source>
        <dbReference type="Pfam" id="PF06512"/>
    </source>
</evidence>
<keyword evidence="15 30" id="KW-0851">Voltage-gated channel</keyword>
<comment type="caution">
    <text evidence="30">Lacks conserved residue(s) required for the propagation of feature annotation.</text>
</comment>
<evidence type="ECO:0000256" key="5">
    <source>
        <dbReference type="ARBA" id="ARBA00022448"/>
    </source>
</evidence>
<feature type="region of interest" description="Disordered" evidence="32">
    <location>
        <begin position="1944"/>
        <end position="1963"/>
    </location>
</feature>
<dbReference type="Pfam" id="PF00520">
    <property type="entry name" value="Ion_trans"/>
    <property type="match status" value="4"/>
</dbReference>
<dbReference type="FunFam" id="1.20.120.350:FF:000004">
    <property type="entry name" value="Sodium channel protein"/>
    <property type="match status" value="1"/>
</dbReference>
<evidence type="ECO:0000313" key="38">
    <source>
        <dbReference type="Proteomes" id="UP000694382"/>
    </source>
</evidence>
<evidence type="ECO:0000256" key="9">
    <source>
        <dbReference type="ARBA" id="ARBA00022490"/>
    </source>
</evidence>
<feature type="domain" description="Sodium ion transport-associated" evidence="34">
    <location>
        <begin position="956"/>
        <end position="1181"/>
    </location>
</feature>
<feature type="transmembrane region" description="Helical" evidence="30">
    <location>
        <begin position="917"/>
        <end position="942"/>
    </location>
</feature>
<keyword evidence="16" id="KW-0965">Cell junction</keyword>
<feature type="transmembrane region" description="Helical" evidence="30">
    <location>
        <begin position="749"/>
        <end position="772"/>
    </location>
</feature>
<dbReference type="GO" id="GO:0002027">
    <property type="term" value="P:regulation of heart rate"/>
    <property type="evidence" value="ECO:0007669"/>
    <property type="project" value="UniProtKB-ARBA"/>
</dbReference>
<feature type="transmembrane region" description="Helical" evidence="30">
    <location>
        <begin position="380"/>
        <end position="408"/>
    </location>
</feature>
<comment type="function">
    <text evidence="30">Mediates the voltage-dependent sodium ion permeability of excitable membranes. Assuming opened or closed conformations in response to the voltage difference across the membrane, the protein forms a sodium-selective channel through which Na(+) ions may pass in accordance with their electrochemical gradient.</text>
</comment>
<dbReference type="Proteomes" id="UP000694382">
    <property type="component" value="Chromosome 2"/>
</dbReference>
<feature type="compositionally biased region" description="Basic residues" evidence="32">
    <location>
        <begin position="461"/>
        <end position="472"/>
    </location>
</feature>
<dbReference type="FunFam" id="1.10.238.10:FF:000002">
    <property type="entry name" value="Sodium channel protein"/>
    <property type="match status" value="1"/>
</dbReference>
<accession>A0A8U8CLT5</accession>
<dbReference type="GO" id="GO:0090257">
    <property type="term" value="P:regulation of muscle system process"/>
    <property type="evidence" value="ECO:0007669"/>
    <property type="project" value="UniProtKB-ARBA"/>
</dbReference>
<dbReference type="GO" id="GO:0098719">
    <property type="term" value="P:sodium ion import across plasma membrane"/>
    <property type="evidence" value="ECO:0007669"/>
    <property type="project" value="UniProtKB-ARBA"/>
</dbReference>
<keyword evidence="19 30" id="KW-0406">Ion transport</keyword>
<feature type="region of interest" description="Disordered" evidence="32">
    <location>
        <begin position="452"/>
        <end position="491"/>
    </location>
</feature>
<name>A0A8C3MFY8_GEOPR</name>
<feature type="transmembrane region" description="Helical" evidence="30">
    <location>
        <begin position="245"/>
        <end position="264"/>
    </location>
</feature>
<evidence type="ECO:0000256" key="10">
    <source>
        <dbReference type="ARBA" id="ARBA00022553"/>
    </source>
</evidence>
<evidence type="ECO:0000256" key="1">
    <source>
        <dbReference type="ARBA" id="ARBA00004282"/>
    </source>
</evidence>
<comment type="catalytic activity">
    <reaction evidence="27">
        <text>Na(+)(in) = Na(+)(out)</text>
        <dbReference type="Rhea" id="RHEA:34963"/>
        <dbReference type="ChEBI" id="CHEBI:29101"/>
    </reaction>
</comment>
<evidence type="ECO:0000256" key="29">
    <source>
        <dbReference type="ARBA" id="ARBA00060796"/>
    </source>
</evidence>
<evidence type="ECO:0000256" key="13">
    <source>
        <dbReference type="ARBA" id="ARBA00022843"/>
    </source>
</evidence>
<feature type="transmembrane region" description="Helical" evidence="30">
    <location>
        <begin position="151"/>
        <end position="170"/>
    </location>
</feature>
<feature type="transmembrane region" description="Helical" evidence="30">
    <location>
        <begin position="1540"/>
        <end position="1558"/>
    </location>
</feature>
<keyword evidence="23 30" id="KW-0739">Sodium transport</keyword>
<keyword evidence="20 30" id="KW-0472">Membrane</keyword>
<keyword evidence="10" id="KW-0597">Phosphoprotein</keyword>
<evidence type="ECO:0000256" key="17">
    <source>
        <dbReference type="ARBA" id="ARBA00022989"/>
    </source>
</evidence>
<keyword evidence="13" id="KW-0832">Ubl conjugation</keyword>
<dbReference type="GO" id="GO:0001518">
    <property type="term" value="C:voltage-gated sodium channel complex"/>
    <property type="evidence" value="ECO:0007669"/>
    <property type="project" value="UniProtKB-UniRule"/>
</dbReference>
<keyword evidence="17 30" id="KW-1133">Transmembrane helix</keyword>
<keyword evidence="31" id="KW-0175">Coiled coil</keyword>
<keyword evidence="22" id="KW-0325">Glycoprotein</keyword>
<dbReference type="InterPro" id="IPR008053">
    <property type="entry name" value="Na_channel_a5su"/>
</dbReference>
<dbReference type="Ensembl" id="ENSCPVT00000004813.2">
    <property type="protein sequence ID" value="ENSCPVP00000004651.2"/>
    <property type="gene ID" value="ENSCPVG00000002624.2"/>
</dbReference>
<dbReference type="SMART" id="SM00015">
    <property type="entry name" value="IQ"/>
    <property type="match status" value="1"/>
</dbReference>
<reference evidence="37" key="1">
    <citation type="submission" date="2020-02" db="EMBL/GenBank/DDBJ databases">
        <authorList>
            <person name="Enbody D E."/>
            <person name="Pettersson E M."/>
        </authorList>
    </citation>
    <scope>NUCLEOTIDE SEQUENCE [LARGE SCALE GENOMIC DNA]</scope>
</reference>
<feature type="transmembrane region" description="Helical" evidence="30">
    <location>
        <begin position="1254"/>
        <end position="1274"/>
    </location>
</feature>
<evidence type="ECO:0000256" key="27">
    <source>
        <dbReference type="ARBA" id="ARBA00036239"/>
    </source>
</evidence>
<evidence type="ECO:0000256" key="7">
    <source>
        <dbReference type="ARBA" id="ARBA00022475"/>
    </source>
</evidence>
<dbReference type="Gene3D" id="1.10.238.10">
    <property type="entry name" value="EF-hand"/>
    <property type="match status" value="1"/>
</dbReference>
<keyword evidence="6 30" id="KW-0894">Sodium channel</keyword>
<proteinExistence type="inferred from homology"/>
<evidence type="ECO:0000256" key="25">
    <source>
        <dbReference type="ARBA" id="ARBA00024012"/>
    </source>
</evidence>
<dbReference type="FunFam" id="1.20.120.350:FF:000005">
    <property type="entry name" value="Sodium channel protein"/>
    <property type="match status" value="1"/>
</dbReference>
<dbReference type="GO" id="GO:0048471">
    <property type="term" value="C:perinuclear region of cytoplasm"/>
    <property type="evidence" value="ECO:0007669"/>
    <property type="project" value="UniProtKB-SubCell"/>
</dbReference>
<feature type="compositionally biased region" description="Polar residues" evidence="32">
    <location>
        <begin position="1948"/>
        <end position="1963"/>
    </location>
</feature>
<keyword evidence="12" id="KW-0677">Repeat</keyword>
<sequence>MADFLLPPGTNSFHRFTPESLAAIEKRIAEKLARNAKQEYREQLGEEEKPQPQFDLQACKKLPDIYGTVSPELIGEPLEDIDPFYNDRKTFIVLNKGKTIFRFSATPAFLVSNALFSLICLFTLFSMFIMCTILTNCVFMAQSETPSWNKYVEYTFTGIYTFESLIKILARGFCMTEFTFLRDPWNWLDFSVIVMAYITEFVDLGNVSALRTFRVLRALKTISVISGLKTIVGALIQSVKKLADVMILTVFCLSVFALIGLQLFMGNLRHKCVRDYTMFNFTNGSLYLDGRTWNNSEEFLSDPVNYFIKNGTEDVLLCGNSTDAGTCPEGYICLKAGENPDHGYTSFDTFGWAFLSLFRLMTQDYWERLYQQTLRSAGKIYMLFFMLVIFLGSFYLINLILAVVAMAYEEQNQATIAETEEKERKFREAMEMLKKEQEALAAKGIDSMSLSSLEMSPKSTKERRNKRKKKKSLGGDEYGEDQRNPKCDYDDGQRRMTLLGISYGPSANLVKRRTSHGSVFSFRLRGRDTCSETDFADDEISIAGENESHRGSLLIPRSGRRPSVQSQVSHSSHPTTPNYTQTGKRNSSVDCNGVVSLIGGGGTGALHPDPTSPAGLLLPPVIMEKPGTGDLTSPSDEASKKQLLMPHRPSVDHSEEPFQRQRAVSAVSIITSALEELEESHQKCPPCWNHFAVKFLIWDCCPLWLLIKKFVKFVVMDPFTDLTITLCIVLNTLFMALEHYKMTKEFEHMLYIGNLVFTGIFTAEMIFKVIALDPYYYFQQGWNIFDSIIVILSLMELGLSSMGNLSVLRSFRLLRVFKLAKSWPTLNTLIKIIGNSVGALGNLTLVLAIIVFIFAVVGMQLFGKSYLDNVKKISTTGNLPRWHMNDFFHSFLIIFRILCGEWIETMWDCMEVAGQPLCLLVFLLVMVIGNLVVLNLFLALLLSSFSADNLSAPDEDGEMNNLQLAFARINRGLQYAKKAAWNFCCHVLRHPKTTAEKKAMMKLAAQNPGALNNCVNSHATAELGKDMENHKENRAEDGVNKNGEKHPAITDDDFMTNPDLSICVPIAVGESDIEEEDEEQSTFTEMEQVAMCSSSYIIWRSEWCDRKARGHLDEISLSEGSTVDLTNPAELLEQIPEFAEELMEPEDCFPEVCVRFFPCCSVDITKFPGKIWWRLRKTCYRIVEHNWFETFIIFMILLSSGALAFEDIYLEDRKNIKTMLEYADKVFTYIFVLEMLLKWVAYGFKKYFTNAWCWLDFLIVDVSLISLVASTLGYSEMGPIKSLRTLRALRPLRALSRFEGMRVVVNALVGAIPSIMNVLLVCLIFWLIFSIMGVNLFAGKFGKCINKTEGDMPLDSKIINNMSDCILYNVSGTFYWTKVKVNFDNVGAGYLALLQVATFKGWMDIMYAAVDSRECEEQPEWECNLYMYLYFVIFIIFGSFFTLNLFIGVIIDNFNQQKKKISGQDIFMTEEQKKYYNAMKKLGSKKPQKPIPRPLNKYQGFIFDVVSKQAFDVSIMILICLNMVTMMVETDDQSQEKVNILHKINMLFVAIFTGECIFKMLALRHYYFTNGWNIFDFVVVILSIVGTVLSDIIQKYFFSPTLFRVIRLARIGRILRLIRGAKGIRTLLFALMMSLPALFNIGLLLFLVMFIYAIFGMANFAYVKKEYGIDDMFNFQTFANSMLCLFQITTSAGWDGLLNPILNTGPPYCDPNLPNANGSKGDCGSPAVGILFFVTYIIISFLIVVNMYIAIILENFSVATEESTEPLSEDDFDMFYEIWEKFDPEATQFIEYSALSDFADALSEPLRIAKPNKIKLIAMDLPMVSGDRIHCLDILFAFTKRVLGESGEMDALKIQMEEKFMAANPSKISYEPITTTLRRKQEEVSAIVIQRAYRRHLFRRSMKQASYLYRHRTLESSSILEDDAPEKEGLIAFMMNENYGRPIDKSETLSSTSFPPSYDSVTRGTSENLQLKITDVSKSDEAIDCLLSPDKDKESIV</sequence>
<dbReference type="FunFam" id="1.10.287.70:FF:000562">
    <property type="entry name" value="Uncharacterized protein"/>
    <property type="match status" value="1"/>
</dbReference>
<keyword evidence="8" id="KW-0488">Methylation</keyword>
<reference evidence="37" key="2">
    <citation type="submission" date="2025-08" db="UniProtKB">
        <authorList>
            <consortium name="Ensembl"/>
        </authorList>
    </citation>
    <scope>IDENTIFICATION</scope>
</reference>
<evidence type="ECO:0000256" key="11">
    <source>
        <dbReference type="ARBA" id="ARBA00022692"/>
    </source>
</evidence>
<dbReference type="InterPro" id="IPR027359">
    <property type="entry name" value="Volt_channel_dom_sf"/>
</dbReference>
<feature type="transmembrane region" description="Helical" evidence="30">
    <location>
        <begin position="1627"/>
        <end position="1655"/>
    </location>
</feature>
<reference evidence="37" key="3">
    <citation type="submission" date="2025-09" db="UniProtKB">
        <authorList>
            <consortium name="Ensembl"/>
        </authorList>
    </citation>
    <scope>IDENTIFICATION</scope>
</reference>
<keyword evidence="24 30" id="KW-0407">Ion channel</keyword>